<dbReference type="GO" id="GO:0009755">
    <property type="term" value="P:hormone-mediated signaling pathway"/>
    <property type="evidence" value="ECO:0007669"/>
    <property type="project" value="TreeGrafter"/>
</dbReference>
<comment type="similarity">
    <text evidence="1">Belongs to the LOB domain-containing protein family.</text>
</comment>
<dbReference type="InterPro" id="IPR004883">
    <property type="entry name" value="LOB"/>
</dbReference>
<reference evidence="3 4" key="1">
    <citation type="journal article" date="2023" name="G3 (Bethesda)">
        <title>A chromosome-length genome assembly and annotation of blackberry (Rubus argutus, cv. 'Hillquist').</title>
        <authorList>
            <person name="Bruna T."/>
            <person name="Aryal R."/>
            <person name="Dudchenko O."/>
            <person name="Sargent D.J."/>
            <person name="Mead D."/>
            <person name="Buti M."/>
            <person name="Cavallini A."/>
            <person name="Hytonen T."/>
            <person name="Andres J."/>
            <person name="Pham M."/>
            <person name="Weisz D."/>
            <person name="Mascagni F."/>
            <person name="Usai G."/>
            <person name="Natali L."/>
            <person name="Bassil N."/>
            <person name="Fernandez G.E."/>
            <person name="Lomsadze A."/>
            <person name="Armour M."/>
            <person name="Olukolu B."/>
            <person name="Poorten T."/>
            <person name="Britton C."/>
            <person name="Davik J."/>
            <person name="Ashrafi H."/>
            <person name="Aiden E.L."/>
            <person name="Borodovsky M."/>
            <person name="Worthington M."/>
        </authorList>
    </citation>
    <scope>NUCLEOTIDE SEQUENCE [LARGE SCALE GENOMIC DNA]</scope>
    <source>
        <strain evidence="3">PI 553951</strain>
    </source>
</reference>
<dbReference type="GO" id="GO:0005634">
    <property type="term" value="C:nucleus"/>
    <property type="evidence" value="ECO:0007669"/>
    <property type="project" value="TreeGrafter"/>
</dbReference>
<dbReference type="AlphaFoldDB" id="A0AAW1Y8P3"/>
<dbReference type="Proteomes" id="UP001457282">
    <property type="component" value="Unassembled WGS sequence"/>
</dbReference>
<dbReference type="EMBL" id="JBEDUW010000002">
    <property type="protein sequence ID" value="KAK9945141.1"/>
    <property type="molecule type" value="Genomic_DNA"/>
</dbReference>
<evidence type="ECO:0000256" key="1">
    <source>
        <dbReference type="ARBA" id="ARBA00005474"/>
    </source>
</evidence>
<dbReference type="PANTHER" id="PTHR31529:SF23">
    <property type="entry name" value="LOB DOMAIN-CONTAINING PROTEIN 16"/>
    <property type="match status" value="1"/>
</dbReference>
<proteinExistence type="inferred from homology"/>
<dbReference type="PANTHER" id="PTHR31529">
    <property type="entry name" value="LOB DOMAIN CONTAINING PROTEIN"/>
    <property type="match status" value="1"/>
</dbReference>
<name>A0AAW1Y8P3_RUBAR</name>
<protein>
    <recommendedName>
        <fullName evidence="2">LOB domain-containing protein</fullName>
    </recommendedName>
</protein>
<sequence>MASGSTGSSASATGTGSPCGACKFLRRKCASDCIFAPYFCSEQGPARFAAIHKVFGASNVSKLLLHVPVHDRCEAVVTIAYEAQARIRDPVYGCVAHIFALQQQVACLQAQLMQVKAQLAHQNLMDSRHMENQWQGNVNGVTNFPSYSSYMSPISPQSSLDSIDHSSSDAMNYMQETQNCSREEFLFQGCSMKRAYNSTDLGELQALALRMMRN</sequence>
<feature type="domain" description="LOB" evidence="2">
    <location>
        <begin position="17"/>
        <end position="119"/>
    </location>
</feature>
<organism evidence="3 4">
    <name type="scientific">Rubus argutus</name>
    <name type="common">Southern blackberry</name>
    <dbReference type="NCBI Taxonomy" id="59490"/>
    <lineage>
        <taxon>Eukaryota</taxon>
        <taxon>Viridiplantae</taxon>
        <taxon>Streptophyta</taxon>
        <taxon>Embryophyta</taxon>
        <taxon>Tracheophyta</taxon>
        <taxon>Spermatophyta</taxon>
        <taxon>Magnoliopsida</taxon>
        <taxon>eudicotyledons</taxon>
        <taxon>Gunneridae</taxon>
        <taxon>Pentapetalae</taxon>
        <taxon>rosids</taxon>
        <taxon>fabids</taxon>
        <taxon>Rosales</taxon>
        <taxon>Rosaceae</taxon>
        <taxon>Rosoideae</taxon>
        <taxon>Rosoideae incertae sedis</taxon>
        <taxon>Rubus</taxon>
    </lineage>
</organism>
<gene>
    <name evidence="3" type="ORF">M0R45_010671</name>
</gene>
<dbReference type="PROSITE" id="PS50891">
    <property type="entry name" value="LOB"/>
    <property type="match status" value="1"/>
</dbReference>
<evidence type="ECO:0000259" key="2">
    <source>
        <dbReference type="PROSITE" id="PS50891"/>
    </source>
</evidence>
<accession>A0AAW1Y8P3</accession>
<evidence type="ECO:0000313" key="4">
    <source>
        <dbReference type="Proteomes" id="UP001457282"/>
    </source>
</evidence>
<comment type="caution">
    <text evidence="3">The sequence shown here is derived from an EMBL/GenBank/DDBJ whole genome shotgun (WGS) entry which is preliminary data.</text>
</comment>
<keyword evidence="4" id="KW-1185">Reference proteome</keyword>
<dbReference type="GO" id="GO:0045893">
    <property type="term" value="P:positive regulation of DNA-templated transcription"/>
    <property type="evidence" value="ECO:0007669"/>
    <property type="project" value="TreeGrafter"/>
</dbReference>
<evidence type="ECO:0000313" key="3">
    <source>
        <dbReference type="EMBL" id="KAK9945141.1"/>
    </source>
</evidence>
<dbReference type="Pfam" id="PF03195">
    <property type="entry name" value="LOB"/>
    <property type="match status" value="1"/>
</dbReference>